<comment type="caution">
    <text evidence="2">The sequence shown here is derived from an EMBL/GenBank/DDBJ whole genome shotgun (WGS) entry which is preliminary data.</text>
</comment>
<evidence type="ECO:0000313" key="2">
    <source>
        <dbReference type="EMBL" id="KAK7425109.1"/>
    </source>
</evidence>
<organism evidence="2 3">
    <name type="scientific">Neonectria punicea</name>
    <dbReference type="NCBI Taxonomy" id="979145"/>
    <lineage>
        <taxon>Eukaryota</taxon>
        <taxon>Fungi</taxon>
        <taxon>Dikarya</taxon>
        <taxon>Ascomycota</taxon>
        <taxon>Pezizomycotina</taxon>
        <taxon>Sordariomycetes</taxon>
        <taxon>Hypocreomycetidae</taxon>
        <taxon>Hypocreales</taxon>
        <taxon>Nectriaceae</taxon>
        <taxon>Neonectria</taxon>
    </lineage>
</organism>
<feature type="region of interest" description="Disordered" evidence="1">
    <location>
        <begin position="1"/>
        <end position="45"/>
    </location>
</feature>
<gene>
    <name evidence="2" type="ORF">QQX98_000023</name>
</gene>
<evidence type="ECO:0000313" key="3">
    <source>
        <dbReference type="Proteomes" id="UP001498476"/>
    </source>
</evidence>
<dbReference type="EMBL" id="JAZAVJ010000001">
    <property type="protein sequence ID" value="KAK7425109.1"/>
    <property type="molecule type" value="Genomic_DNA"/>
</dbReference>
<keyword evidence="3" id="KW-1185">Reference proteome</keyword>
<accession>A0ABR1HVA0</accession>
<sequence length="195" mass="22452">MKRRVKAWIEAKQHKHESRPKGKDPDVPEPELPRLPDPRPYSLTPATSTENLAARAQTSPLFDKLPPNIRREILIIAFGNRRIHLDLALDHPLNPKDAERAARVAHGHCGPQTPHFLGVDESQARFWQWRGCACHRIPPDHYSFYHDRDREVQEPGEDACCRGTARRCDEWTENGAYPEKCWIGVMGWLLTCRQA</sequence>
<dbReference type="Proteomes" id="UP001498476">
    <property type="component" value="Unassembled WGS sequence"/>
</dbReference>
<feature type="compositionally biased region" description="Basic and acidic residues" evidence="1">
    <location>
        <begin position="19"/>
        <end position="37"/>
    </location>
</feature>
<evidence type="ECO:0000256" key="1">
    <source>
        <dbReference type="SAM" id="MobiDB-lite"/>
    </source>
</evidence>
<name>A0ABR1HVA0_9HYPO</name>
<protein>
    <submittedName>
        <fullName evidence="2">Uncharacterized protein</fullName>
    </submittedName>
</protein>
<reference evidence="2 3" key="1">
    <citation type="journal article" date="2025" name="Microbiol. Resour. Announc.">
        <title>Draft genome sequences for Neonectria magnoliae and Neonectria punicea, canker pathogens of Liriodendron tulipifera and Acer saccharum in West Virginia.</title>
        <authorList>
            <person name="Petronek H.M."/>
            <person name="Kasson M.T."/>
            <person name="Metheny A.M."/>
            <person name="Stauder C.M."/>
            <person name="Lovett B."/>
            <person name="Lynch S.C."/>
            <person name="Garnas J.R."/>
            <person name="Kasson L.R."/>
            <person name="Stajich J.E."/>
        </authorList>
    </citation>
    <scope>NUCLEOTIDE SEQUENCE [LARGE SCALE GENOMIC DNA]</scope>
    <source>
        <strain evidence="2 3">NRRL 64653</strain>
    </source>
</reference>
<proteinExistence type="predicted"/>